<dbReference type="Pfam" id="PF21529">
    <property type="entry name" value="GLV1-2"/>
    <property type="match status" value="1"/>
</dbReference>
<dbReference type="Gramene" id="ONI01909">
    <property type="protein sequence ID" value="ONI01909"/>
    <property type="gene ID" value="PRUPE_6G166400"/>
</dbReference>
<protein>
    <submittedName>
        <fullName evidence="3">Uncharacterized protein</fullName>
    </submittedName>
</protein>
<gene>
    <name evidence="3" type="ORF">PRUPE_6G166400</name>
</gene>
<evidence type="ECO:0000256" key="2">
    <source>
        <dbReference type="SAM" id="SignalP"/>
    </source>
</evidence>
<feature type="chain" id="PRO_5012083710" evidence="2">
    <location>
        <begin position="25"/>
        <end position="73"/>
    </location>
</feature>
<name>A0A251NRF8_PRUPE</name>
<dbReference type="EMBL" id="CM007656">
    <property type="protein sequence ID" value="ONI01909.1"/>
    <property type="molecule type" value="Genomic_DNA"/>
</dbReference>
<keyword evidence="4" id="KW-1185">Reference proteome</keyword>
<feature type="signal peptide" evidence="2">
    <location>
        <begin position="1"/>
        <end position="24"/>
    </location>
</feature>
<evidence type="ECO:0000313" key="4">
    <source>
        <dbReference type="Proteomes" id="UP000006882"/>
    </source>
</evidence>
<evidence type="ECO:0000313" key="3">
    <source>
        <dbReference type="EMBL" id="ONI01909.1"/>
    </source>
</evidence>
<accession>A0A251NRF8</accession>
<keyword evidence="2" id="KW-0732">Signal</keyword>
<sequence length="73" mass="7865">MVSCKRFLLLASFVLLCFVSPSAARALSLHGDGEKGMDYKFSPNQDGTAAGDDSDELVAMDYTPAKKNTPIHN</sequence>
<dbReference type="Proteomes" id="UP000006882">
    <property type="component" value="Chromosome G6"/>
</dbReference>
<organism evidence="3 4">
    <name type="scientific">Prunus persica</name>
    <name type="common">Peach</name>
    <name type="synonym">Amygdalus persica</name>
    <dbReference type="NCBI Taxonomy" id="3760"/>
    <lineage>
        <taxon>Eukaryota</taxon>
        <taxon>Viridiplantae</taxon>
        <taxon>Streptophyta</taxon>
        <taxon>Embryophyta</taxon>
        <taxon>Tracheophyta</taxon>
        <taxon>Spermatophyta</taxon>
        <taxon>Magnoliopsida</taxon>
        <taxon>eudicotyledons</taxon>
        <taxon>Gunneridae</taxon>
        <taxon>Pentapetalae</taxon>
        <taxon>rosids</taxon>
        <taxon>fabids</taxon>
        <taxon>Rosales</taxon>
        <taxon>Rosaceae</taxon>
        <taxon>Amygdaloideae</taxon>
        <taxon>Amygdaleae</taxon>
        <taxon>Prunus</taxon>
    </lineage>
</organism>
<dbReference type="InterPro" id="IPR049306">
    <property type="entry name" value="GLV1-2"/>
</dbReference>
<evidence type="ECO:0000256" key="1">
    <source>
        <dbReference type="SAM" id="MobiDB-lite"/>
    </source>
</evidence>
<feature type="region of interest" description="Disordered" evidence="1">
    <location>
        <begin position="32"/>
        <end position="54"/>
    </location>
</feature>
<reference evidence="3 4" key="1">
    <citation type="journal article" date="2013" name="Nat. Genet.">
        <title>The high-quality draft genome of peach (Prunus persica) identifies unique patterns of genetic diversity, domestication and genome evolution.</title>
        <authorList>
            <consortium name="International Peach Genome Initiative"/>
            <person name="Verde I."/>
            <person name="Abbott A.G."/>
            <person name="Scalabrin S."/>
            <person name="Jung S."/>
            <person name="Shu S."/>
            <person name="Marroni F."/>
            <person name="Zhebentyayeva T."/>
            <person name="Dettori M.T."/>
            <person name="Grimwood J."/>
            <person name="Cattonaro F."/>
            <person name="Zuccolo A."/>
            <person name="Rossini L."/>
            <person name="Jenkins J."/>
            <person name="Vendramin E."/>
            <person name="Meisel L.A."/>
            <person name="Decroocq V."/>
            <person name="Sosinski B."/>
            <person name="Prochnik S."/>
            <person name="Mitros T."/>
            <person name="Policriti A."/>
            <person name="Cipriani G."/>
            <person name="Dondini L."/>
            <person name="Ficklin S."/>
            <person name="Goodstein D.M."/>
            <person name="Xuan P."/>
            <person name="Del Fabbro C."/>
            <person name="Aramini V."/>
            <person name="Copetti D."/>
            <person name="Gonzalez S."/>
            <person name="Horner D.S."/>
            <person name="Falchi R."/>
            <person name="Lucas S."/>
            <person name="Mica E."/>
            <person name="Maldonado J."/>
            <person name="Lazzari B."/>
            <person name="Bielenberg D."/>
            <person name="Pirona R."/>
            <person name="Miculan M."/>
            <person name="Barakat A."/>
            <person name="Testolin R."/>
            <person name="Stella A."/>
            <person name="Tartarini S."/>
            <person name="Tonutti P."/>
            <person name="Arus P."/>
            <person name="Orellana A."/>
            <person name="Wells C."/>
            <person name="Main D."/>
            <person name="Vizzotto G."/>
            <person name="Silva H."/>
            <person name="Salamini F."/>
            <person name="Schmutz J."/>
            <person name="Morgante M."/>
            <person name="Rokhsar D.S."/>
        </authorList>
    </citation>
    <scope>NUCLEOTIDE SEQUENCE [LARGE SCALE GENOMIC DNA]</scope>
    <source>
        <strain evidence="4">cv. Nemared</strain>
    </source>
</reference>
<proteinExistence type="predicted"/>
<dbReference type="AlphaFoldDB" id="A0A251NRF8"/>